<keyword evidence="4" id="KW-1185">Reference proteome</keyword>
<evidence type="ECO:0000256" key="2">
    <source>
        <dbReference type="SAM" id="SignalP"/>
    </source>
</evidence>
<sequence length="386" mass="38003">MVRVNMISSLILGATLTTFTVAAPVTKRIAQTISESTAEWEKACTAAGGAGQCNTISQKAFTSLLAAGGACDQQDSGDAMIDLAKQLNNDAEMIRLAQLFVQQPRNAPDSLQVPYCQTEPKNQELSGLFHCQFEGSDFTKFSGDQSGNVPLGASEVNPPGSCPAKTDGPVPDGVQLNTIATDPGAGNASGSTNGTDTTGSGSTNGTDTTGAGGSSTEGSGSTDAGGSTGKDTTGTGNGTSTDSGSTGTNSTGSDTSSSSSGSTGSSSTSAPSASSTGNSGSSSTSTGSASTPSASAGGDFLKANGEQAIQENQEFEGLSADDSCNDGETACVEGGFAQCVGGAWSITDCSSGTQCFSLPLVNKAGTSITCSTQEDADARIAATGAQ</sequence>
<keyword evidence="2" id="KW-0732">Signal</keyword>
<dbReference type="Proteomes" id="UP000054007">
    <property type="component" value="Unassembled WGS sequence"/>
</dbReference>
<dbReference type="EMBL" id="KN880431">
    <property type="protein sequence ID" value="KIY74364.1"/>
    <property type="molecule type" value="Genomic_DNA"/>
</dbReference>
<evidence type="ECO:0000313" key="4">
    <source>
        <dbReference type="Proteomes" id="UP000054007"/>
    </source>
</evidence>
<evidence type="ECO:0000256" key="1">
    <source>
        <dbReference type="SAM" id="MobiDB-lite"/>
    </source>
</evidence>
<evidence type="ECO:0008006" key="5">
    <source>
        <dbReference type="Google" id="ProtNLM"/>
    </source>
</evidence>
<dbReference type="OrthoDB" id="2362516at2759"/>
<protein>
    <recommendedName>
        <fullName evidence="5">Carbohydrate-binding module family 19 domain-containing protein</fullName>
    </recommendedName>
</protein>
<feature type="compositionally biased region" description="Low complexity" evidence="1">
    <location>
        <begin position="216"/>
        <end position="298"/>
    </location>
</feature>
<dbReference type="STRING" id="1314674.A0A0D7BW08"/>
<feature type="chain" id="PRO_5002317610" description="Carbohydrate-binding module family 19 domain-containing protein" evidence="2">
    <location>
        <begin position="23"/>
        <end position="386"/>
    </location>
</feature>
<name>A0A0D7BW08_9AGAR</name>
<gene>
    <name evidence="3" type="ORF">CYLTODRAFT_364087</name>
</gene>
<feature type="region of interest" description="Disordered" evidence="1">
    <location>
        <begin position="142"/>
        <end position="306"/>
    </location>
</feature>
<feature type="compositionally biased region" description="Low complexity" evidence="1">
    <location>
        <begin position="186"/>
        <end position="209"/>
    </location>
</feature>
<proteinExistence type="predicted"/>
<dbReference type="AlphaFoldDB" id="A0A0D7BW08"/>
<reference evidence="3 4" key="1">
    <citation type="journal article" date="2015" name="Fungal Genet. Biol.">
        <title>Evolution of novel wood decay mechanisms in Agaricales revealed by the genome sequences of Fistulina hepatica and Cylindrobasidium torrendii.</title>
        <authorList>
            <person name="Floudas D."/>
            <person name="Held B.W."/>
            <person name="Riley R."/>
            <person name="Nagy L.G."/>
            <person name="Koehler G."/>
            <person name="Ransdell A.S."/>
            <person name="Younus H."/>
            <person name="Chow J."/>
            <person name="Chiniquy J."/>
            <person name="Lipzen A."/>
            <person name="Tritt A."/>
            <person name="Sun H."/>
            <person name="Haridas S."/>
            <person name="LaButti K."/>
            <person name="Ohm R.A."/>
            <person name="Kues U."/>
            <person name="Blanchette R.A."/>
            <person name="Grigoriev I.V."/>
            <person name="Minto R.E."/>
            <person name="Hibbett D.S."/>
        </authorList>
    </citation>
    <scope>NUCLEOTIDE SEQUENCE [LARGE SCALE GENOMIC DNA]</scope>
    <source>
        <strain evidence="3 4">FP15055 ss-10</strain>
    </source>
</reference>
<organism evidence="3 4">
    <name type="scientific">Cylindrobasidium torrendii FP15055 ss-10</name>
    <dbReference type="NCBI Taxonomy" id="1314674"/>
    <lineage>
        <taxon>Eukaryota</taxon>
        <taxon>Fungi</taxon>
        <taxon>Dikarya</taxon>
        <taxon>Basidiomycota</taxon>
        <taxon>Agaricomycotina</taxon>
        <taxon>Agaricomycetes</taxon>
        <taxon>Agaricomycetidae</taxon>
        <taxon>Agaricales</taxon>
        <taxon>Marasmiineae</taxon>
        <taxon>Physalacriaceae</taxon>
        <taxon>Cylindrobasidium</taxon>
    </lineage>
</organism>
<evidence type="ECO:0000313" key="3">
    <source>
        <dbReference type="EMBL" id="KIY74364.1"/>
    </source>
</evidence>
<accession>A0A0D7BW08</accession>
<feature type="signal peptide" evidence="2">
    <location>
        <begin position="1"/>
        <end position="22"/>
    </location>
</feature>